<keyword evidence="2" id="KW-0963">Cytoplasm</keyword>
<dbReference type="RefSeq" id="XP_035660366.1">
    <property type="nucleotide sequence ID" value="XM_035804473.1"/>
</dbReference>
<evidence type="ECO:0000313" key="5">
    <source>
        <dbReference type="Proteomes" id="UP000001554"/>
    </source>
</evidence>
<feature type="domain" description="FIIND" evidence="4">
    <location>
        <begin position="1"/>
        <end position="200"/>
    </location>
</feature>
<proteinExistence type="predicted"/>
<evidence type="ECO:0000256" key="3">
    <source>
        <dbReference type="SAM" id="MobiDB-lite"/>
    </source>
</evidence>
<sequence length="243" mass="27846">MLNHHCLQCTSEITREDLRVIHVVGDFQELLLVTELTNSHAVTRFKKGSDWGLVGRTEKVSNVVRSGLLMSFRSLEDSDLSLLKVYIVSNCRAVKEATERDEKKWKYAHCDTTPCQLYRGRRSRHLEGRVTDGEDIRVKIHPPFLTFEDTLDTDRFYAPFRVEVSQNLWRDTTARLHLQLLEEIDDHTKESVSELILGRYRRQEGTDSGHSTPTKLQGPPLDTPTTSGTIRDKTQIESGVDLP</sequence>
<dbReference type="GeneID" id="118405071"/>
<dbReference type="InterPro" id="IPR025307">
    <property type="entry name" value="FIIND_dom"/>
</dbReference>
<gene>
    <name evidence="6" type="primary">LOC118405071</name>
</gene>
<reference evidence="6" key="2">
    <citation type="submission" date="2025-08" db="UniProtKB">
        <authorList>
            <consortium name="RefSeq"/>
        </authorList>
    </citation>
    <scope>IDENTIFICATION</scope>
    <source>
        <strain evidence="6">S238N-H82</strain>
        <tissue evidence="6">Testes</tissue>
    </source>
</reference>
<evidence type="ECO:0000259" key="4">
    <source>
        <dbReference type="PROSITE" id="PS51830"/>
    </source>
</evidence>
<accession>A0A9J7K7X1</accession>
<evidence type="ECO:0000313" key="6">
    <source>
        <dbReference type="RefSeq" id="XP_035660366.1"/>
    </source>
</evidence>
<evidence type="ECO:0000256" key="2">
    <source>
        <dbReference type="ARBA" id="ARBA00022490"/>
    </source>
</evidence>
<dbReference type="KEGG" id="bfo:118405071"/>
<organism evidence="5 6">
    <name type="scientific">Branchiostoma floridae</name>
    <name type="common">Florida lancelet</name>
    <name type="synonym">Amphioxus</name>
    <dbReference type="NCBI Taxonomy" id="7739"/>
    <lineage>
        <taxon>Eukaryota</taxon>
        <taxon>Metazoa</taxon>
        <taxon>Chordata</taxon>
        <taxon>Cephalochordata</taxon>
        <taxon>Leptocardii</taxon>
        <taxon>Amphioxiformes</taxon>
        <taxon>Branchiostomatidae</taxon>
        <taxon>Branchiostoma</taxon>
    </lineage>
</organism>
<feature type="region of interest" description="Disordered" evidence="3">
    <location>
        <begin position="202"/>
        <end position="243"/>
    </location>
</feature>
<dbReference type="GO" id="GO:0005829">
    <property type="term" value="C:cytosol"/>
    <property type="evidence" value="ECO:0007669"/>
    <property type="project" value="UniProtKB-SubCell"/>
</dbReference>
<comment type="subcellular location">
    <subcellularLocation>
        <location evidence="1">Cytoplasm</location>
        <location evidence="1">Cytosol</location>
    </subcellularLocation>
</comment>
<evidence type="ECO:0000256" key="1">
    <source>
        <dbReference type="ARBA" id="ARBA00004514"/>
    </source>
</evidence>
<dbReference type="PROSITE" id="PS51830">
    <property type="entry name" value="FIIND"/>
    <property type="match status" value="1"/>
</dbReference>
<protein>
    <submittedName>
        <fullName evidence="6">Uncharacterized protein LOC118405071</fullName>
    </submittedName>
</protein>
<keyword evidence="5" id="KW-1185">Reference proteome</keyword>
<dbReference type="Proteomes" id="UP000001554">
    <property type="component" value="Chromosome 17"/>
</dbReference>
<dbReference type="Pfam" id="PF23679">
    <property type="entry name" value="UPA-FIIND"/>
    <property type="match status" value="1"/>
</dbReference>
<name>A0A9J7K7X1_BRAFL</name>
<dbReference type="AlphaFoldDB" id="A0A9J7K7X1"/>
<reference evidence="5" key="1">
    <citation type="journal article" date="2020" name="Nat. Ecol. Evol.">
        <title>Deeply conserved synteny resolves early events in vertebrate evolution.</title>
        <authorList>
            <person name="Simakov O."/>
            <person name="Marletaz F."/>
            <person name="Yue J.X."/>
            <person name="O'Connell B."/>
            <person name="Jenkins J."/>
            <person name="Brandt A."/>
            <person name="Calef R."/>
            <person name="Tung C.H."/>
            <person name="Huang T.K."/>
            <person name="Schmutz J."/>
            <person name="Satoh N."/>
            <person name="Yu J.K."/>
            <person name="Putnam N.H."/>
            <person name="Green R.E."/>
            <person name="Rokhsar D.S."/>
        </authorList>
    </citation>
    <scope>NUCLEOTIDE SEQUENCE [LARGE SCALE GENOMIC DNA]</scope>
    <source>
        <strain evidence="5">S238N-H82</strain>
    </source>
</reference>